<accession>A0ABM1F1C7</accession>
<reference evidence="9" key="1">
    <citation type="submission" date="2025-08" db="UniProtKB">
        <authorList>
            <consortium name="RefSeq"/>
        </authorList>
    </citation>
    <scope>IDENTIFICATION</scope>
</reference>
<dbReference type="Pfam" id="PF04515">
    <property type="entry name" value="Choline_transpo"/>
    <property type="match status" value="2"/>
</dbReference>
<feature type="non-terminal residue" evidence="9">
    <location>
        <position position="1"/>
    </location>
</feature>
<evidence type="ECO:0000313" key="8">
    <source>
        <dbReference type="Proteomes" id="UP000695022"/>
    </source>
</evidence>
<comment type="similarity">
    <text evidence="2 7">Belongs to the CTL (choline transporter-like) family.</text>
</comment>
<dbReference type="PANTHER" id="PTHR12385">
    <property type="entry name" value="CHOLINE TRANSPORTER-LIKE (SLC FAMILY 44)"/>
    <property type="match status" value="1"/>
</dbReference>
<proteinExistence type="inferred from homology"/>
<keyword evidence="4 7" id="KW-1133">Transmembrane helix</keyword>
<protein>
    <recommendedName>
        <fullName evidence="7">Choline transporter-like protein</fullName>
    </recommendedName>
</protein>
<organism evidence="8 9">
    <name type="scientific">Priapulus caudatus</name>
    <name type="common">Priapulid worm</name>
    <dbReference type="NCBI Taxonomy" id="37621"/>
    <lineage>
        <taxon>Eukaryota</taxon>
        <taxon>Metazoa</taxon>
        <taxon>Ecdysozoa</taxon>
        <taxon>Scalidophora</taxon>
        <taxon>Priapulida</taxon>
        <taxon>Priapulimorpha</taxon>
        <taxon>Priapulimorphida</taxon>
        <taxon>Priapulidae</taxon>
        <taxon>Priapulus</taxon>
    </lineage>
</organism>
<gene>
    <name evidence="9" type="primary">LOC106818047</name>
</gene>
<evidence type="ECO:0000256" key="3">
    <source>
        <dbReference type="ARBA" id="ARBA00022692"/>
    </source>
</evidence>
<evidence type="ECO:0000256" key="5">
    <source>
        <dbReference type="ARBA" id="ARBA00023136"/>
    </source>
</evidence>
<feature type="transmembrane region" description="Helical" evidence="7">
    <location>
        <begin position="6"/>
        <end position="31"/>
    </location>
</feature>
<feature type="transmembrane region" description="Helical" evidence="7">
    <location>
        <begin position="292"/>
        <end position="314"/>
    </location>
</feature>
<keyword evidence="3 7" id="KW-0812">Transmembrane</keyword>
<keyword evidence="8" id="KW-1185">Reference proteome</keyword>
<evidence type="ECO:0000256" key="1">
    <source>
        <dbReference type="ARBA" id="ARBA00004141"/>
    </source>
</evidence>
<keyword evidence="5 7" id="KW-0472">Membrane</keyword>
<comment type="subcellular location">
    <subcellularLocation>
        <location evidence="7">Cell membrane</location>
        <topology evidence="7">Multi-pass membrane protein</topology>
    </subcellularLocation>
    <subcellularLocation>
        <location evidence="1">Membrane</location>
        <topology evidence="1">Multi-pass membrane protein</topology>
    </subcellularLocation>
</comment>
<dbReference type="PANTHER" id="PTHR12385:SF14">
    <property type="entry name" value="CHOLINE TRANSPORTER-LIKE 2"/>
    <property type="match status" value="1"/>
</dbReference>
<feature type="transmembrane region" description="Helical" evidence="7">
    <location>
        <begin position="94"/>
        <end position="115"/>
    </location>
</feature>
<sequence length="362" mass="40221">TKVFRISLVSWCQIIVALVIAMVISFLWIVMLRWIAGIIIWVSLFALIGLLGFGCFYCYTKYTELQGVQGSNLSLTEVGFTTDVGTYLALRDTWLAFGIIITITLIVILLILIFLRSRLLIAIALLKEGSRAVGHMMLALFFPLVPFVMQIVCFTWWAVVAVYLASSVRAQYVVADAQTGASQANWESCDPNVNNRGFAGAPACSAVNAFFYFLLILQVAIYGKNFCTSAKEAFSLLMRNIVRVVVLDNVTDFLLFLSKLMVVGAVGVVSFYFFSGGLSSYVGDYVPQLNYYFAPVIAIVIGSYVITSGFFNVYSMAVDTLFLCFLEDSERNNGSIECPYYMSKDLMHIVGKSNKVNKPNAW</sequence>
<comment type="function">
    <text evidence="7">Choline transporter.</text>
</comment>
<dbReference type="Proteomes" id="UP000695022">
    <property type="component" value="Unplaced"/>
</dbReference>
<evidence type="ECO:0000256" key="2">
    <source>
        <dbReference type="ARBA" id="ARBA00007168"/>
    </source>
</evidence>
<feature type="transmembrane region" description="Helical" evidence="7">
    <location>
        <begin position="244"/>
        <end position="272"/>
    </location>
</feature>
<dbReference type="RefSeq" id="XP_014678248.1">
    <property type="nucleotide sequence ID" value="XM_014822762.1"/>
</dbReference>
<feature type="transmembrane region" description="Helical" evidence="7">
    <location>
        <begin position="200"/>
        <end position="223"/>
    </location>
</feature>
<feature type="transmembrane region" description="Helical" evidence="7">
    <location>
        <begin position="136"/>
        <end position="159"/>
    </location>
</feature>
<keyword evidence="6" id="KW-0325">Glycoprotein</keyword>
<evidence type="ECO:0000256" key="6">
    <source>
        <dbReference type="ARBA" id="ARBA00023180"/>
    </source>
</evidence>
<evidence type="ECO:0000256" key="4">
    <source>
        <dbReference type="ARBA" id="ARBA00022989"/>
    </source>
</evidence>
<dbReference type="InterPro" id="IPR007603">
    <property type="entry name" value="Choline_transptr-like"/>
</dbReference>
<feature type="transmembrane region" description="Helical" evidence="7">
    <location>
        <begin position="38"/>
        <end position="59"/>
    </location>
</feature>
<evidence type="ECO:0000313" key="9">
    <source>
        <dbReference type="RefSeq" id="XP_014678248.1"/>
    </source>
</evidence>
<evidence type="ECO:0000256" key="7">
    <source>
        <dbReference type="RuleBase" id="RU368066"/>
    </source>
</evidence>
<name>A0ABM1F1C7_PRICU</name>
<dbReference type="GeneID" id="106818047"/>